<organism evidence="2 3">
    <name type="scientific">Erwinia sorbitola</name>
    <dbReference type="NCBI Taxonomy" id="2681984"/>
    <lineage>
        <taxon>Bacteria</taxon>
        <taxon>Pseudomonadati</taxon>
        <taxon>Pseudomonadota</taxon>
        <taxon>Gammaproteobacteria</taxon>
        <taxon>Enterobacterales</taxon>
        <taxon>Erwiniaceae</taxon>
        <taxon>Erwinia</taxon>
    </lineage>
</organism>
<dbReference type="Pfam" id="PF05159">
    <property type="entry name" value="Capsule_synth"/>
    <property type="match status" value="1"/>
</dbReference>
<dbReference type="EMBL" id="WLZX01000001">
    <property type="protein sequence ID" value="MTD26396.1"/>
    <property type="molecule type" value="Genomic_DNA"/>
</dbReference>
<dbReference type="InterPro" id="IPR007833">
    <property type="entry name" value="Capsule_polysaccharide_synth"/>
</dbReference>
<reference evidence="1 4" key="1">
    <citation type="submission" date="2019-11" db="EMBL/GenBank/DDBJ databases">
        <title>Erwinia sp. nov., isolated from feces of birds in Tibet plateau of China.</title>
        <authorList>
            <person name="Ge Y."/>
        </authorList>
    </citation>
    <scope>NUCLEOTIDE SEQUENCE [LARGE SCALE GENOMIC DNA]</scope>
    <source>
        <strain evidence="1 4">J316</strain>
    </source>
</reference>
<gene>
    <name evidence="1" type="ORF">GK011_05475</name>
    <name evidence="2" type="ORF">GN242_07215</name>
</gene>
<dbReference type="Proteomes" id="UP000424752">
    <property type="component" value="Chromosome"/>
</dbReference>
<dbReference type="Gene3D" id="3.40.50.12580">
    <property type="match status" value="1"/>
</dbReference>
<reference evidence="2 3" key="2">
    <citation type="submission" date="2019-12" db="EMBL/GenBank/DDBJ databases">
        <title>Erwinia sp. nov., isolated from droppings of birds in the Qinghai-Tiebt plateau of China.</title>
        <authorList>
            <person name="Ge Y."/>
        </authorList>
    </citation>
    <scope>NUCLEOTIDE SEQUENCE [LARGE SCALE GENOMIC DNA]</scope>
    <source>
        <strain evidence="2 3">J780</strain>
    </source>
</reference>
<dbReference type="InterPro" id="IPR043148">
    <property type="entry name" value="TagF_C"/>
</dbReference>
<sequence>MTVSRKILTIGYYADFSRFFKRIADETKKINHNIEFLHVDLFLSGYLYSVFNGQKSVYLPCQKSKAVQTTDVRDDDFYRQFIVYHQRLLPSLNEGELIAQAKKYYHYFNELLSDYQPDLIIVSGDSRMPAEIVHHLALEKDIKIACFEQAPLGRTILDLKGVNANSSFRYLDPQIIEASVSDDYHLPPQAKWKKYKFFRVVDLVVEKFLPFLVPVEQRRPVRHKINNKQYADLLETKSLVAESHPAAKKLLLVLQVPDDVNMIYHSPWFSSHYQIVKQVTENLPENTLLVVREHPLFRQLYEPEMYKYISENDKVFFDNSGSLDQAISQSDLVVVNNSTVGLESIEKGKKVVVLGNSYYDASSLCYKYQGDNLNSLITDALNGPAPDEVYRKKYLSYLFNHVFIRGHFRDLDGPAPGEIAKWIIKNV</sequence>
<dbReference type="KEGG" id="erwi:GN242_07215"/>
<evidence type="ECO:0000313" key="2">
    <source>
        <dbReference type="EMBL" id="QGU87017.1"/>
    </source>
</evidence>
<evidence type="ECO:0008006" key="5">
    <source>
        <dbReference type="Google" id="ProtNLM"/>
    </source>
</evidence>
<dbReference type="RefSeq" id="WP_154751641.1">
    <property type="nucleotide sequence ID" value="NZ_CP046509.1"/>
</dbReference>
<protein>
    <recommendedName>
        <fullName evidence="5">Capsular biosynthesis protein</fullName>
    </recommendedName>
</protein>
<evidence type="ECO:0000313" key="1">
    <source>
        <dbReference type="EMBL" id="MTD26396.1"/>
    </source>
</evidence>
<accession>A0A6I6EB79</accession>
<dbReference type="EMBL" id="CP046509">
    <property type="protein sequence ID" value="QGU87017.1"/>
    <property type="molecule type" value="Genomic_DNA"/>
</dbReference>
<evidence type="ECO:0000313" key="4">
    <source>
        <dbReference type="Proteomes" id="UP000480164"/>
    </source>
</evidence>
<dbReference type="GO" id="GO:0000271">
    <property type="term" value="P:polysaccharide biosynthetic process"/>
    <property type="evidence" value="ECO:0007669"/>
    <property type="project" value="InterPro"/>
</dbReference>
<dbReference type="AlphaFoldDB" id="A0A6I6EB79"/>
<dbReference type="GO" id="GO:0015774">
    <property type="term" value="P:polysaccharide transport"/>
    <property type="evidence" value="ECO:0007669"/>
    <property type="project" value="InterPro"/>
</dbReference>
<dbReference type="Proteomes" id="UP000480164">
    <property type="component" value="Unassembled WGS sequence"/>
</dbReference>
<evidence type="ECO:0000313" key="3">
    <source>
        <dbReference type="Proteomes" id="UP000424752"/>
    </source>
</evidence>
<proteinExistence type="predicted"/>
<name>A0A6I6EB79_9GAMM</name>
<keyword evidence="4" id="KW-1185">Reference proteome</keyword>
<accession>A0A6L6GL93</accession>